<protein>
    <recommendedName>
        <fullName evidence="1">Beta-ketoacyl synthase-like N-terminal domain-containing protein</fullName>
    </recommendedName>
</protein>
<feature type="domain" description="Beta-ketoacyl synthase-like N-terminal" evidence="1">
    <location>
        <begin position="12"/>
        <end position="164"/>
    </location>
</feature>
<comment type="caution">
    <text evidence="2">The sequence shown here is derived from an EMBL/GenBank/DDBJ whole genome shotgun (WGS) entry which is preliminary data.</text>
</comment>
<evidence type="ECO:0000313" key="3">
    <source>
        <dbReference type="Proteomes" id="UP001153148"/>
    </source>
</evidence>
<keyword evidence="3" id="KW-1185">Reference proteome</keyword>
<dbReference type="InterPro" id="IPR016039">
    <property type="entry name" value="Thiolase-like"/>
</dbReference>
<name>A0ABN7NIX7_TIMPD</name>
<dbReference type="PANTHER" id="PTHR43775:SF23">
    <property type="entry name" value="FATTY ACID SYNTHASE 3"/>
    <property type="match status" value="1"/>
</dbReference>
<accession>A0ABN7NIX7</accession>
<dbReference type="InterPro" id="IPR014030">
    <property type="entry name" value="Ketoacyl_synth_N"/>
</dbReference>
<evidence type="ECO:0000259" key="1">
    <source>
        <dbReference type="Pfam" id="PF00109"/>
    </source>
</evidence>
<reference evidence="2" key="1">
    <citation type="submission" date="2021-03" db="EMBL/GenBank/DDBJ databases">
        <authorList>
            <person name="Tran Van P."/>
        </authorList>
    </citation>
    <scope>NUCLEOTIDE SEQUENCE</scope>
</reference>
<gene>
    <name evidence="2" type="ORF">TPAB3V08_LOCUS177</name>
</gene>
<dbReference type="SUPFAM" id="SSF53901">
    <property type="entry name" value="Thiolase-like"/>
    <property type="match status" value="1"/>
</dbReference>
<dbReference type="EMBL" id="CAJPIN010000133">
    <property type="protein sequence ID" value="CAG2053096.1"/>
    <property type="molecule type" value="Genomic_DNA"/>
</dbReference>
<dbReference type="Pfam" id="PF00109">
    <property type="entry name" value="ketoacyl-synt"/>
    <property type="match status" value="1"/>
</dbReference>
<dbReference type="PANTHER" id="PTHR43775">
    <property type="entry name" value="FATTY ACID SYNTHASE"/>
    <property type="match status" value="1"/>
</dbReference>
<sequence length="173" mass="19529">MSEANNLEISGDDVVISGIAGSFPEAINIDELKEKLFDKVKFVKNCENFNWNKDNLAVPNFIGRMSRHDKFDVSFFGINKKQCDDMNSMIRNIMERSYEAIIDAGLSPEDVKNTRMGVMIGSSISESEVTKIVLGQFIHEYGIMGHNRAFFANRVSYWFNSHGAIPYADNKTA</sequence>
<proteinExistence type="predicted"/>
<dbReference type="InterPro" id="IPR050091">
    <property type="entry name" value="PKS_NRPS_Biosynth_Enz"/>
</dbReference>
<dbReference type="Gene3D" id="3.40.47.10">
    <property type="match status" value="1"/>
</dbReference>
<dbReference type="Proteomes" id="UP001153148">
    <property type="component" value="Unassembled WGS sequence"/>
</dbReference>
<evidence type="ECO:0000313" key="2">
    <source>
        <dbReference type="EMBL" id="CAG2053096.1"/>
    </source>
</evidence>
<organism evidence="2 3">
    <name type="scientific">Timema podura</name>
    <name type="common">Walking stick</name>
    <dbReference type="NCBI Taxonomy" id="61482"/>
    <lineage>
        <taxon>Eukaryota</taxon>
        <taxon>Metazoa</taxon>
        <taxon>Ecdysozoa</taxon>
        <taxon>Arthropoda</taxon>
        <taxon>Hexapoda</taxon>
        <taxon>Insecta</taxon>
        <taxon>Pterygota</taxon>
        <taxon>Neoptera</taxon>
        <taxon>Polyneoptera</taxon>
        <taxon>Phasmatodea</taxon>
        <taxon>Timematodea</taxon>
        <taxon>Timematoidea</taxon>
        <taxon>Timematidae</taxon>
        <taxon>Timema</taxon>
    </lineage>
</organism>